<organism evidence="1 2">
    <name type="scientific">Thelohanellus kitauei</name>
    <name type="common">Myxosporean</name>
    <dbReference type="NCBI Taxonomy" id="669202"/>
    <lineage>
        <taxon>Eukaryota</taxon>
        <taxon>Metazoa</taxon>
        <taxon>Cnidaria</taxon>
        <taxon>Myxozoa</taxon>
        <taxon>Myxosporea</taxon>
        <taxon>Bivalvulida</taxon>
        <taxon>Platysporina</taxon>
        <taxon>Myxobolidae</taxon>
        <taxon>Thelohanellus</taxon>
    </lineage>
</organism>
<dbReference type="Proteomes" id="UP000031668">
    <property type="component" value="Unassembled WGS sequence"/>
</dbReference>
<keyword evidence="2" id="KW-1185">Reference proteome</keyword>
<sequence length="155" mass="17814">MENMDLLMSMISAVASFAVLDPKSEQFSIIPFWKSILKPVEWHFQSIGRLFYLGRQQDLYPSWINSTEDAEGPILGTYLKAALDVFLPRNSLEAEAVGDGIEIIRQRCRIMGSKQKFCCYLIDEILRNSFILYTPRKHTQSALIQQHDPSLEQTI</sequence>
<name>A0A0C2MEG8_THEKT</name>
<accession>A0A0C2MEG8</accession>
<dbReference type="AlphaFoldDB" id="A0A0C2MEG8"/>
<gene>
    <name evidence="1" type="ORF">RF11_10729</name>
</gene>
<evidence type="ECO:0000313" key="1">
    <source>
        <dbReference type="EMBL" id="KII65526.1"/>
    </source>
</evidence>
<reference evidence="1 2" key="1">
    <citation type="journal article" date="2014" name="Genome Biol. Evol.">
        <title>The genome of the myxosporean Thelohanellus kitauei shows adaptations to nutrient acquisition within its fish host.</title>
        <authorList>
            <person name="Yang Y."/>
            <person name="Xiong J."/>
            <person name="Zhou Z."/>
            <person name="Huo F."/>
            <person name="Miao W."/>
            <person name="Ran C."/>
            <person name="Liu Y."/>
            <person name="Zhang J."/>
            <person name="Feng J."/>
            <person name="Wang M."/>
            <person name="Wang M."/>
            <person name="Wang L."/>
            <person name="Yao B."/>
        </authorList>
    </citation>
    <scope>NUCLEOTIDE SEQUENCE [LARGE SCALE GENOMIC DNA]</scope>
    <source>
        <strain evidence="1">Wuqing</strain>
    </source>
</reference>
<dbReference type="EMBL" id="JWZT01003799">
    <property type="protein sequence ID" value="KII65526.1"/>
    <property type="molecule type" value="Genomic_DNA"/>
</dbReference>
<evidence type="ECO:0000313" key="2">
    <source>
        <dbReference type="Proteomes" id="UP000031668"/>
    </source>
</evidence>
<proteinExistence type="predicted"/>
<protein>
    <submittedName>
        <fullName evidence="1">Uncharacterized protein</fullName>
    </submittedName>
</protein>
<comment type="caution">
    <text evidence="1">The sequence shown here is derived from an EMBL/GenBank/DDBJ whole genome shotgun (WGS) entry which is preliminary data.</text>
</comment>